<evidence type="ECO:0000259" key="3">
    <source>
        <dbReference type="PROSITE" id="PS50097"/>
    </source>
</evidence>
<dbReference type="PROSITE" id="PS50097">
    <property type="entry name" value="BTB"/>
    <property type="match status" value="1"/>
</dbReference>
<reference evidence="4" key="1">
    <citation type="journal article" date="2008" name="Nature">
        <title>The amphioxus genome and the evolution of the chordate karyotype.</title>
        <authorList>
            <consortium name="US DOE Joint Genome Institute (JGI-PGF)"/>
            <person name="Putnam N.H."/>
            <person name="Butts T."/>
            <person name="Ferrier D.E.K."/>
            <person name="Furlong R.F."/>
            <person name="Hellsten U."/>
            <person name="Kawashima T."/>
            <person name="Robinson-Rechavi M."/>
            <person name="Shoguchi E."/>
            <person name="Terry A."/>
            <person name="Yu J.-K."/>
            <person name="Benito-Gutierrez E.L."/>
            <person name="Dubchak I."/>
            <person name="Garcia-Fernandez J."/>
            <person name="Gibson-Brown J.J."/>
            <person name="Grigoriev I.V."/>
            <person name="Horton A.C."/>
            <person name="de Jong P.J."/>
            <person name="Jurka J."/>
            <person name="Kapitonov V.V."/>
            <person name="Kohara Y."/>
            <person name="Kuroki Y."/>
            <person name="Lindquist E."/>
            <person name="Lucas S."/>
            <person name="Osoegawa K."/>
            <person name="Pennacchio L.A."/>
            <person name="Salamov A.A."/>
            <person name="Satou Y."/>
            <person name="Sauka-Spengler T."/>
            <person name="Schmutz J."/>
            <person name="Shin-I T."/>
            <person name="Toyoda A."/>
            <person name="Bronner-Fraser M."/>
            <person name="Fujiyama A."/>
            <person name="Holland L.Z."/>
            <person name="Holland P.W.H."/>
            <person name="Satoh N."/>
            <person name="Rokhsar D.S."/>
        </authorList>
    </citation>
    <scope>NUCLEOTIDE SEQUENCE [LARGE SCALE GENOMIC DNA]</scope>
    <source>
        <strain evidence="4">S238N-H82</strain>
        <tissue evidence="4">Testes</tissue>
    </source>
</reference>
<dbReference type="InParanoid" id="C3YVH8"/>
<proteinExistence type="predicted"/>
<sequence>MVLTELARQRKTGEFLDVVIEVEGIEFPCHRAMLASTPYFKTMLSSNFAESSSKVVQLHETDSSSFSKILDFIYTGEIRIGKEDVQDVLQTAHILQFDKILQYCKKFIQDNLSPTNCLGIMRMANLYDLSEMKKSARTMALSNFSDVIEDEEFLSLSVQELSDLLGDEGLRVTSEDDVVNSVIRWLDHAAESSQTAILKILPEIRLFCVRVSVHRS</sequence>
<dbReference type="Pfam" id="PF00651">
    <property type="entry name" value="BTB"/>
    <property type="match status" value="1"/>
</dbReference>
<feature type="domain" description="BTB" evidence="3">
    <location>
        <begin position="16"/>
        <end position="82"/>
    </location>
</feature>
<keyword evidence="2" id="KW-0677">Repeat</keyword>
<evidence type="ECO:0000313" key="4">
    <source>
        <dbReference type="EMBL" id="EEN55701.1"/>
    </source>
</evidence>
<dbReference type="SMART" id="SM00225">
    <property type="entry name" value="BTB"/>
    <property type="match status" value="1"/>
</dbReference>
<dbReference type="EMBL" id="GG666557">
    <property type="protein sequence ID" value="EEN55701.1"/>
    <property type="molecule type" value="Genomic_DNA"/>
</dbReference>
<dbReference type="InterPro" id="IPR011705">
    <property type="entry name" value="BACK"/>
</dbReference>
<accession>C3YVH8</accession>
<dbReference type="Pfam" id="PF07707">
    <property type="entry name" value="BACK"/>
    <property type="match status" value="1"/>
</dbReference>
<evidence type="ECO:0000256" key="1">
    <source>
        <dbReference type="ARBA" id="ARBA00022441"/>
    </source>
</evidence>
<dbReference type="AlphaFoldDB" id="C3YVH8"/>
<dbReference type="PANTHER" id="PTHR24412:SF272">
    <property type="entry name" value="KELCH-LIKE PROTEIN DIABLO"/>
    <property type="match status" value="1"/>
</dbReference>
<organism>
    <name type="scientific">Branchiostoma floridae</name>
    <name type="common">Florida lancelet</name>
    <name type="synonym">Amphioxus</name>
    <dbReference type="NCBI Taxonomy" id="7739"/>
    <lineage>
        <taxon>Eukaryota</taxon>
        <taxon>Metazoa</taxon>
        <taxon>Chordata</taxon>
        <taxon>Cephalochordata</taxon>
        <taxon>Leptocardii</taxon>
        <taxon>Amphioxiformes</taxon>
        <taxon>Branchiostomatidae</taxon>
        <taxon>Branchiostoma</taxon>
    </lineage>
</organism>
<protein>
    <recommendedName>
        <fullName evidence="3">BTB domain-containing protein</fullName>
    </recommendedName>
</protein>
<keyword evidence="1" id="KW-0880">Kelch repeat</keyword>
<name>C3YVH8_BRAFL</name>
<dbReference type="PANTHER" id="PTHR24412">
    <property type="entry name" value="KELCH PROTEIN"/>
    <property type="match status" value="1"/>
</dbReference>
<dbReference type="Gene3D" id="3.30.710.10">
    <property type="entry name" value="Potassium Channel Kv1.1, Chain A"/>
    <property type="match status" value="1"/>
</dbReference>
<dbReference type="Gene3D" id="1.25.40.420">
    <property type="match status" value="1"/>
</dbReference>
<dbReference type="SMART" id="SM00875">
    <property type="entry name" value="BACK"/>
    <property type="match status" value="1"/>
</dbReference>
<dbReference type="InterPro" id="IPR000210">
    <property type="entry name" value="BTB/POZ_dom"/>
</dbReference>
<dbReference type="InterPro" id="IPR011333">
    <property type="entry name" value="SKP1/BTB/POZ_sf"/>
</dbReference>
<dbReference type="SUPFAM" id="SSF54695">
    <property type="entry name" value="POZ domain"/>
    <property type="match status" value="1"/>
</dbReference>
<dbReference type="eggNOG" id="KOG4441">
    <property type="taxonomic scope" value="Eukaryota"/>
</dbReference>
<evidence type="ECO:0000256" key="2">
    <source>
        <dbReference type="ARBA" id="ARBA00022737"/>
    </source>
</evidence>
<gene>
    <name evidence="4" type="ORF">BRAFLDRAFT_205861</name>
</gene>